<sequence length="88" mass="9930">MFTKVLMRILTRIFSVFSAFDSSKCLAYISFLASYILSFQKYTFRQEFQMIISSSSKSSNDLVAYSLSSVSYSVLSRLAFNVSSVTEG</sequence>
<proteinExistence type="predicted"/>
<name>A0A087UIP0_STEMI</name>
<protein>
    <submittedName>
        <fullName evidence="1">Uncharacterized protein</fullName>
    </submittedName>
</protein>
<gene>
    <name evidence="1" type="ORF">X975_18115</name>
</gene>
<organism evidence="1 2">
    <name type="scientific">Stegodyphus mimosarum</name>
    <name type="common">African social velvet spider</name>
    <dbReference type="NCBI Taxonomy" id="407821"/>
    <lineage>
        <taxon>Eukaryota</taxon>
        <taxon>Metazoa</taxon>
        <taxon>Ecdysozoa</taxon>
        <taxon>Arthropoda</taxon>
        <taxon>Chelicerata</taxon>
        <taxon>Arachnida</taxon>
        <taxon>Araneae</taxon>
        <taxon>Araneomorphae</taxon>
        <taxon>Entelegynae</taxon>
        <taxon>Eresoidea</taxon>
        <taxon>Eresidae</taxon>
        <taxon>Stegodyphus</taxon>
    </lineage>
</organism>
<accession>A0A087UIP0</accession>
<reference evidence="1 2" key="1">
    <citation type="submission" date="2013-11" db="EMBL/GenBank/DDBJ databases">
        <title>Genome sequencing of Stegodyphus mimosarum.</title>
        <authorList>
            <person name="Bechsgaard J."/>
        </authorList>
    </citation>
    <scope>NUCLEOTIDE SEQUENCE [LARGE SCALE GENOMIC DNA]</scope>
</reference>
<evidence type="ECO:0000313" key="1">
    <source>
        <dbReference type="EMBL" id="KFM77229.1"/>
    </source>
</evidence>
<keyword evidence="2" id="KW-1185">Reference proteome</keyword>
<evidence type="ECO:0000313" key="2">
    <source>
        <dbReference type="Proteomes" id="UP000054359"/>
    </source>
</evidence>
<dbReference type="EMBL" id="KK119978">
    <property type="protein sequence ID" value="KFM77229.1"/>
    <property type="molecule type" value="Genomic_DNA"/>
</dbReference>
<dbReference type="AlphaFoldDB" id="A0A087UIP0"/>
<dbReference type="Proteomes" id="UP000054359">
    <property type="component" value="Unassembled WGS sequence"/>
</dbReference>
<feature type="non-terminal residue" evidence="1">
    <location>
        <position position="88"/>
    </location>
</feature>